<dbReference type="SUPFAM" id="SSF63825">
    <property type="entry name" value="YWTD domain"/>
    <property type="match status" value="2"/>
</dbReference>
<keyword evidence="3" id="KW-1185">Reference proteome</keyword>
<comment type="caution">
    <text evidence="2">The sequence shown here is derived from an EMBL/GenBank/DDBJ whole genome shotgun (WGS) entry which is preliminary data.</text>
</comment>
<reference evidence="2 3" key="1">
    <citation type="journal article" date="2020" name="ISME J.">
        <title>Comparative genomics reveals insights into cyanobacterial evolution and habitat adaptation.</title>
        <authorList>
            <person name="Chen M.Y."/>
            <person name="Teng W.K."/>
            <person name="Zhao L."/>
            <person name="Hu C.X."/>
            <person name="Zhou Y.K."/>
            <person name="Han B.P."/>
            <person name="Song L.R."/>
            <person name="Shu W.S."/>
        </authorList>
    </citation>
    <scope>NUCLEOTIDE SEQUENCE [LARGE SCALE GENOMIC DNA]</scope>
    <source>
        <strain evidence="2 3">FACHB-119</strain>
    </source>
</reference>
<dbReference type="Proteomes" id="UP000661112">
    <property type="component" value="Unassembled WGS sequence"/>
</dbReference>
<evidence type="ECO:0000259" key="1">
    <source>
        <dbReference type="Pfam" id="PF04151"/>
    </source>
</evidence>
<feature type="domain" description="Peptidase C-terminal archaeal/bacterial" evidence="1">
    <location>
        <begin position="289"/>
        <end position="353"/>
    </location>
</feature>
<gene>
    <name evidence="2" type="ORF">H6G83_06280</name>
</gene>
<sequence>MATFSGFTDPGGNTTSALNTANFISGGFLTTTGDTFQDSVSNSDFVDLYQFTLSSSQASSIVELSLDGLTSNADLRLLNSSGNAIRSSSQAGTTSEFIRANLAAGTYYVQVRSVSGAAFTNYNLTLKAEPIQESGRLDNTRATAFDISSTVNSSNSYNTTDFVGSTGFTVDYDDFYRFTPTQNGVITINLSNLTANADLQLQNSFGSPLQTSAASGNAPESISYTVTAGTLYNVRVYAAASSFTNYNFNVSFLPDPVDNAGNTLSASRDIGSLSSTAAAYTDFVSGSDDKDYYKFNLSNNALVNITLTPDTANADLQILNSSGVAIQGSFQSGVTPDTIIRSLTAGTYYILVTPGLGAATNYSLSASATPIGPDQAPNTYLNGFDLGSLTSSRSISDFVGNIDTNDFYKFTLSDDAKFNLTLTGLTDNADLQLLNSNGASIQTSANAGTSNESISVTSLTAGTYYIRVYTTGLANTFYNLNLTATFPWQLLDINQGIGSSDPQNLTNWDGTLYFTANNGSSGKQIWSSNGSTFTQITNLNPTGFNPNNLTVFNNQLIFTADDSINGTELWAYNGTSTQRISNINPNAGSSNPSNLTVVGNNLFFTADNGSNGRELWVYDGTNVSLVKDLNLGIASSNPANLTAFGGKLFFTAYNPTVGNELWFSDGTASGTQAININSGGFSSFPGSLTVAGSTLYFTADNGTGANAIWKYTTTDGASLVKTILPASVNNFAPVNLTAVGSTLYFVTDGDGDFQQELWKSDGTSLGTQRVVSDNTQAPNIGIGPLYLAAVDNTLYFTTPAVGTGLELWKSDGQQANTGLVKDIWAGSTPNDSFPTSLVNFNGTLYFVASTSNNKREVWKSDGTEAGTVRVSNINATNSANPSQLTVVGTKLFFTATNASNGTELYVIS</sequence>
<feature type="domain" description="Peptidase C-terminal archaeal/bacterial" evidence="1">
    <location>
        <begin position="405"/>
        <end position="470"/>
    </location>
</feature>
<dbReference type="Pfam" id="PF04151">
    <property type="entry name" value="PPC"/>
    <property type="match status" value="4"/>
</dbReference>
<dbReference type="RefSeq" id="WP_190468595.1">
    <property type="nucleotide sequence ID" value="NZ_JACJSG010000006.1"/>
</dbReference>
<dbReference type="Gene3D" id="2.60.120.380">
    <property type="match status" value="4"/>
</dbReference>
<feature type="domain" description="Peptidase C-terminal archaeal/bacterial" evidence="1">
    <location>
        <begin position="174"/>
        <end position="238"/>
    </location>
</feature>
<proteinExistence type="predicted"/>
<feature type="domain" description="Peptidase C-terminal archaeal/bacterial" evidence="1">
    <location>
        <begin position="46"/>
        <end position="113"/>
    </location>
</feature>
<name>A0ABR8CZ58_9NOST</name>
<organism evidence="2 3">
    <name type="scientific">Anabaena azotica FACHB-119</name>
    <dbReference type="NCBI Taxonomy" id="947527"/>
    <lineage>
        <taxon>Bacteria</taxon>
        <taxon>Bacillati</taxon>
        <taxon>Cyanobacteriota</taxon>
        <taxon>Cyanophyceae</taxon>
        <taxon>Nostocales</taxon>
        <taxon>Nostocaceae</taxon>
        <taxon>Anabaena</taxon>
        <taxon>Anabaena azotica</taxon>
    </lineage>
</organism>
<dbReference type="EMBL" id="JACJSG010000006">
    <property type="protein sequence ID" value="MBD2500230.1"/>
    <property type="molecule type" value="Genomic_DNA"/>
</dbReference>
<protein>
    <submittedName>
        <fullName evidence="2">Pre-peptidase C-terminal domain-containing protein</fullName>
    </submittedName>
</protein>
<evidence type="ECO:0000313" key="2">
    <source>
        <dbReference type="EMBL" id="MBD2500230.1"/>
    </source>
</evidence>
<accession>A0ABR8CZ58</accession>
<evidence type="ECO:0000313" key="3">
    <source>
        <dbReference type="Proteomes" id="UP000661112"/>
    </source>
</evidence>
<dbReference type="InterPro" id="IPR007280">
    <property type="entry name" value="Peptidase_C_arc/bac"/>
</dbReference>
<dbReference type="SUPFAM" id="SSF89260">
    <property type="entry name" value="Collagen-binding domain"/>
    <property type="match status" value="4"/>
</dbReference>